<accession>A0A4Y7JP06</accession>
<evidence type="ECO:0000313" key="2">
    <source>
        <dbReference type="Proteomes" id="UP000316621"/>
    </source>
</evidence>
<gene>
    <name evidence="1" type="ORF">C5167_023446</name>
</gene>
<sequence length="93" mass="10450">MMARVTSVKKVGAIRICFIMINWYKDLQPLDIVLHYYHEDLWRICNGSTEASIVLSYLSSTGKAQNLLIVDSLVRSLDGFTVGARGTVRVAPY</sequence>
<proteinExistence type="predicted"/>
<keyword evidence="2" id="KW-1185">Reference proteome</keyword>
<dbReference type="Gramene" id="RZC61691">
    <property type="protein sequence ID" value="RZC61691"/>
    <property type="gene ID" value="C5167_023446"/>
</dbReference>
<dbReference type="AlphaFoldDB" id="A0A4Y7JP06"/>
<organism evidence="1 2">
    <name type="scientific">Papaver somniferum</name>
    <name type="common">Opium poppy</name>
    <dbReference type="NCBI Taxonomy" id="3469"/>
    <lineage>
        <taxon>Eukaryota</taxon>
        <taxon>Viridiplantae</taxon>
        <taxon>Streptophyta</taxon>
        <taxon>Embryophyta</taxon>
        <taxon>Tracheophyta</taxon>
        <taxon>Spermatophyta</taxon>
        <taxon>Magnoliopsida</taxon>
        <taxon>Ranunculales</taxon>
        <taxon>Papaveraceae</taxon>
        <taxon>Papaveroideae</taxon>
        <taxon>Papaver</taxon>
    </lineage>
</organism>
<protein>
    <submittedName>
        <fullName evidence="1">Uncharacterized protein</fullName>
    </submittedName>
</protein>
<dbReference type="Proteomes" id="UP000316621">
    <property type="component" value="Chromosome 5"/>
</dbReference>
<dbReference type="EMBL" id="CM010719">
    <property type="protein sequence ID" value="RZC61691.1"/>
    <property type="molecule type" value="Genomic_DNA"/>
</dbReference>
<reference evidence="1 2" key="1">
    <citation type="journal article" date="2018" name="Science">
        <title>The opium poppy genome and morphinan production.</title>
        <authorList>
            <person name="Guo L."/>
            <person name="Winzer T."/>
            <person name="Yang X."/>
            <person name="Li Y."/>
            <person name="Ning Z."/>
            <person name="He Z."/>
            <person name="Teodor R."/>
            <person name="Lu Y."/>
            <person name="Bowser T.A."/>
            <person name="Graham I.A."/>
            <person name="Ye K."/>
        </authorList>
    </citation>
    <scope>NUCLEOTIDE SEQUENCE [LARGE SCALE GENOMIC DNA]</scope>
    <source>
        <strain evidence="2">cv. HN1</strain>
        <tissue evidence="1">Leaves</tissue>
    </source>
</reference>
<name>A0A4Y7JP06_PAPSO</name>
<evidence type="ECO:0000313" key="1">
    <source>
        <dbReference type="EMBL" id="RZC61691.1"/>
    </source>
</evidence>